<dbReference type="InterPro" id="IPR010982">
    <property type="entry name" value="Lambda_DNA-bd_dom_sf"/>
</dbReference>
<dbReference type="EMBL" id="BK015340">
    <property type="protein sequence ID" value="DAE02086.1"/>
    <property type="molecule type" value="Genomic_DNA"/>
</dbReference>
<dbReference type="GO" id="GO:0003677">
    <property type="term" value="F:DNA binding"/>
    <property type="evidence" value="ECO:0007669"/>
    <property type="project" value="InterPro"/>
</dbReference>
<evidence type="ECO:0000313" key="2">
    <source>
        <dbReference type="EMBL" id="DAE02086.1"/>
    </source>
</evidence>
<dbReference type="SUPFAM" id="SSF47413">
    <property type="entry name" value="lambda repressor-like DNA-binding domains"/>
    <property type="match status" value="1"/>
</dbReference>
<organism evidence="2">
    <name type="scientific">Siphoviridae sp. ct1Eo1</name>
    <dbReference type="NCBI Taxonomy" id="2825307"/>
    <lineage>
        <taxon>Viruses</taxon>
        <taxon>Duplodnaviria</taxon>
        <taxon>Heunggongvirae</taxon>
        <taxon>Uroviricota</taxon>
        <taxon>Caudoviricetes</taxon>
    </lineage>
</organism>
<dbReference type="Gene3D" id="1.10.260.40">
    <property type="entry name" value="lambda repressor-like DNA-binding domains"/>
    <property type="match status" value="1"/>
</dbReference>
<dbReference type="InterPro" id="IPR001387">
    <property type="entry name" value="Cro/C1-type_HTH"/>
</dbReference>
<proteinExistence type="predicted"/>
<sequence>MLTRVHIKSNRQLSPEVLAAREILKRKGWSYRTAAPFLGVTYQQISFVLNGHRQSISLLRRIHALPHRRGK</sequence>
<evidence type="ECO:0000259" key="1">
    <source>
        <dbReference type="Pfam" id="PF01381"/>
    </source>
</evidence>
<accession>A0A8S5P4U6</accession>
<reference evidence="2" key="1">
    <citation type="journal article" date="2021" name="Proc. Natl. Acad. Sci. U.S.A.">
        <title>A Catalog of Tens of Thousands of Viruses from Human Metagenomes Reveals Hidden Associations with Chronic Diseases.</title>
        <authorList>
            <person name="Tisza M.J."/>
            <person name="Buck C.B."/>
        </authorList>
    </citation>
    <scope>NUCLEOTIDE SEQUENCE</scope>
    <source>
        <strain evidence="2">Ct1Eo1</strain>
    </source>
</reference>
<name>A0A8S5P4U6_9CAUD</name>
<dbReference type="Pfam" id="PF01381">
    <property type="entry name" value="HTH_3"/>
    <property type="match status" value="1"/>
</dbReference>
<protein>
    <submittedName>
        <fullName evidence="2">Centromere-binding protein</fullName>
    </submittedName>
</protein>
<feature type="domain" description="HTH cro/C1-type" evidence="1">
    <location>
        <begin position="21"/>
        <end position="62"/>
    </location>
</feature>